<dbReference type="SUPFAM" id="SSF48452">
    <property type="entry name" value="TPR-like"/>
    <property type="match status" value="1"/>
</dbReference>
<evidence type="ECO:0000256" key="6">
    <source>
        <dbReference type="HAMAP-Rule" id="MF_00922"/>
    </source>
</evidence>
<dbReference type="NCBIfam" id="TIGR03302">
    <property type="entry name" value="OM_YfiO"/>
    <property type="match status" value="1"/>
</dbReference>
<comment type="subcellular location">
    <subcellularLocation>
        <location evidence="6">Cell outer membrane</location>
    </subcellularLocation>
</comment>
<evidence type="ECO:0000256" key="1">
    <source>
        <dbReference type="ARBA" id="ARBA00022729"/>
    </source>
</evidence>
<dbReference type="InterPro" id="IPR011990">
    <property type="entry name" value="TPR-like_helical_dom_sf"/>
</dbReference>
<evidence type="ECO:0000313" key="9">
    <source>
        <dbReference type="Proteomes" id="UP001519924"/>
    </source>
</evidence>
<dbReference type="Proteomes" id="UP001519924">
    <property type="component" value="Unassembled WGS sequence"/>
</dbReference>
<keyword evidence="5" id="KW-0449">Lipoprotein</keyword>
<comment type="similarity">
    <text evidence="6">Belongs to the BamD family.</text>
</comment>
<dbReference type="PANTHER" id="PTHR37423">
    <property type="entry name" value="SOLUBLE LYTIC MUREIN TRANSGLYCOSYLASE-RELATED"/>
    <property type="match status" value="1"/>
</dbReference>
<dbReference type="InterPro" id="IPR017689">
    <property type="entry name" value="BamD"/>
</dbReference>
<name>A0ABS7EWY0_9PROT</name>
<protein>
    <recommendedName>
        <fullName evidence="6">Outer membrane protein assembly factor BamD</fullName>
    </recommendedName>
</protein>
<dbReference type="Gene3D" id="1.25.40.10">
    <property type="entry name" value="Tetratricopeptide repeat domain"/>
    <property type="match status" value="1"/>
</dbReference>
<comment type="subunit">
    <text evidence="6">Part of the Bam complex.</text>
</comment>
<keyword evidence="3" id="KW-0564">Palmitate</keyword>
<accession>A0ABS7EWY0</accession>
<feature type="domain" description="Outer membrane lipoprotein BamD-like" evidence="7">
    <location>
        <begin position="64"/>
        <end position="258"/>
    </location>
</feature>
<evidence type="ECO:0000256" key="4">
    <source>
        <dbReference type="ARBA" id="ARBA00023237"/>
    </source>
</evidence>
<evidence type="ECO:0000259" key="7">
    <source>
        <dbReference type="Pfam" id="PF13525"/>
    </source>
</evidence>
<dbReference type="CDD" id="cd15830">
    <property type="entry name" value="BamD"/>
    <property type="match status" value="1"/>
</dbReference>
<evidence type="ECO:0000256" key="3">
    <source>
        <dbReference type="ARBA" id="ARBA00023139"/>
    </source>
</evidence>
<comment type="caution">
    <text evidence="8">The sequence shown here is derived from an EMBL/GenBank/DDBJ whole genome shotgun (WGS) entry which is preliminary data.</text>
</comment>
<comment type="function">
    <text evidence="6">Part of the outer membrane protein assembly complex, which is involved in assembly and insertion of beta-barrel proteins into the outer membrane.</text>
</comment>
<dbReference type="RefSeq" id="WP_220115391.1">
    <property type="nucleotide sequence ID" value="NZ_JAHZUY010000001.1"/>
</dbReference>
<reference evidence="8 9" key="1">
    <citation type="submission" date="2021-08" db="EMBL/GenBank/DDBJ databases">
        <title>Caldovatus sediminis gen. nov., sp. nov., a moderately thermophilic bacterium isolated from a hot spring.</title>
        <authorList>
            <person name="Hu C.-J."/>
            <person name="Li W.-J."/>
            <person name="Xian W.-D."/>
        </authorList>
    </citation>
    <scope>NUCLEOTIDE SEQUENCE [LARGE SCALE GENOMIC DNA]</scope>
    <source>
        <strain evidence="8 9">SYSU G05006</strain>
    </source>
</reference>
<dbReference type="InterPro" id="IPR039565">
    <property type="entry name" value="BamD-like"/>
</dbReference>
<organism evidence="8 9">
    <name type="scientific">Caldovatus aquaticus</name>
    <dbReference type="NCBI Taxonomy" id="2865671"/>
    <lineage>
        <taxon>Bacteria</taxon>
        <taxon>Pseudomonadati</taxon>
        <taxon>Pseudomonadota</taxon>
        <taxon>Alphaproteobacteria</taxon>
        <taxon>Acetobacterales</taxon>
        <taxon>Roseomonadaceae</taxon>
        <taxon>Caldovatus</taxon>
    </lineage>
</organism>
<keyword evidence="1 6" id="KW-0732">Signal</keyword>
<sequence>MNHPAQHPHAPRGHAPGCRRRGRAARLPLLLLAGLVLAAGGCARQWDGSERSLTGQAGQRYADIAPEALYAAGMQELRARRFRQAVEIFEAIEREHPYSTWATNAKLMSAYAEYMQNRYTEAIGALDRFIQLHPAHRDIAYAYYLSALCQYEQINDAQRDQRQTEVAMAALQEVVNRFPDTAYARDARLKMDLARDHLAGHEMHVGRFYQRQGLYAAAIGRFRKVVDDYQTTNHVPEALHRLTEIYLTLGLVDEARRTAAVLGHNYPGSPWYQDSYALLVAGAPRSEDEQPGLLGRVWDNTLGRLL</sequence>
<dbReference type="Pfam" id="PF13525">
    <property type="entry name" value="YfiO"/>
    <property type="match status" value="1"/>
</dbReference>
<keyword evidence="4 6" id="KW-0998">Cell outer membrane</keyword>
<evidence type="ECO:0000313" key="8">
    <source>
        <dbReference type="EMBL" id="MBW8267879.1"/>
    </source>
</evidence>
<gene>
    <name evidence="6" type="primary">bamD</name>
    <name evidence="8" type="ORF">K1J50_00070</name>
</gene>
<keyword evidence="2 6" id="KW-0472">Membrane</keyword>
<proteinExistence type="inferred from homology"/>
<dbReference type="HAMAP" id="MF_00922">
    <property type="entry name" value="OM_assembly_BamD"/>
    <property type="match status" value="1"/>
</dbReference>
<evidence type="ECO:0000256" key="2">
    <source>
        <dbReference type="ARBA" id="ARBA00023136"/>
    </source>
</evidence>
<keyword evidence="9" id="KW-1185">Reference proteome</keyword>
<evidence type="ECO:0000256" key="5">
    <source>
        <dbReference type="ARBA" id="ARBA00023288"/>
    </source>
</evidence>
<dbReference type="EMBL" id="JAHZUY010000001">
    <property type="protein sequence ID" value="MBW8267879.1"/>
    <property type="molecule type" value="Genomic_DNA"/>
</dbReference>
<dbReference type="PANTHER" id="PTHR37423:SF1">
    <property type="entry name" value="OUTER MEMBRANE PROTEIN ASSEMBLY FACTOR BAMD"/>
    <property type="match status" value="1"/>
</dbReference>